<feature type="domain" description="Calcineurin-like phosphoesterase" evidence="1">
    <location>
        <begin position="27"/>
        <end position="214"/>
    </location>
</feature>
<evidence type="ECO:0000313" key="2">
    <source>
        <dbReference type="EMBL" id="KAF2234282.1"/>
    </source>
</evidence>
<evidence type="ECO:0000313" key="3">
    <source>
        <dbReference type="Proteomes" id="UP000800092"/>
    </source>
</evidence>
<dbReference type="Pfam" id="PF00149">
    <property type="entry name" value="Metallophos"/>
    <property type="match status" value="1"/>
</dbReference>
<keyword evidence="3" id="KW-1185">Reference proteome</keyword>
<sequence>MELPPGLQIVSDLHLETPYLHARYLCLLGDIGRIKDDGLSGFLESLLQQTPNLNIFYVFGNHEAYQLSIANATARMRDRIFLLDRTRLDITPKVTVLGCTLWSNILPQEVQTVNLFLTDFHEERGIQGWTSNDHVDAHRRDLEWLNTEVEKIQRDEPYRQIAILTHHSPTKDPRANREQHLKGNVNSAFVTDLSSEPCWKSPQVKLWAFGHTHYNFPPFIDEVTGKLLFVNHKGYSKAEGIGWNPDRFRKHQ</sequence>
<dbReference type="Proteomes" id="UP000800092">
    <property type="component" value="Unassembled WGS sequence"/>
</dbReference>
<gene>
    <name evidence="2" type="ORF">EV356DRAFT_524065</name>
</gene>
<evidence type="ECO:0000259" key="1">
    <source>
        <dbReference type="Pfam" id="PF00149"/>
    </source>
</evidence>
<accession>A0A6A6H8F1</accession>
<dbReference type="Gene3D" id="3.60.21.10">
    <property type="match status" value="1"/>
</dbReference>
<dbReference type="InterPro" id="IPR029052">
    <property type="entry name" value="Metallo-depent_PP-like"/>
</dbReference>
<dbReference type="EMBL" id="ML991800">
    <property type="protein sequence ID" value="KAF2234282.1"/>
    <property type="molecule type" value="Genomic_DNA"/>
</dbReference>
<dbReference type="AlphaFoldDB" id="A0A6A6H8F1"/>
<proteinExistence type="predicted"/>
<dbReference type="PANTHER" id="PTHR37844:SF2">
    <property type="entry name" value="SER_THR PROTEIN PHOSPHATASE SUPERFAMILY (AFU_ORTHOLOGUE AFUA_1G14840)"/>
    <property type="match status" value="1"/>
</dbReference>
<name>A0A6A6H8F1_VIRVR</name>
<organism evidence="2 3">
    <name type="scientific">Viridothelium virens</name>
    <name type="common">Speckled blister lichen</name>
    <name type="synonym">Trypethelium virens</name>
    <dbReference type="NCBI Taxonomy" id="1048519"/>
    <lineage>
        <taxon>Eukaryota</taxon>
        <taxon>Fungi</taxon>
        <taxon>Dikarya</taxon>
        <taxon>Ascomycota</taxon>
        <taxon>Pezizomycotina</taxon>
        <taxon>Dothideomycetes</taxon>
        <taxon>Dothideomycetes incertae sedis</taxon>
        <taxon>Trypetheliales</taxon>
        <taxon>Trypetheliaceae</taxon>
        <taxon>Viridothelium</taxon>
    </lineage>
</organism>
<dbReference type="InterPro" id="IPR004843">
    <property type="entry name" value="Calcineurin-like_PHP"/>
</dbReference>
<dbReference type="PANTHER" id="PTHR37844">
    <property type="entry name" value="SER/THR PROTEIN PHOSPHATASE SUPERFAMILY (AFU_ORTHOLOGUE AFUA_1G14840)"/>
    <property type="match status" value="1"/>
</dbReference>
<reference evidence="2" key="1">
    <citation type="journal article" date="2020" name="Stud. Mycol.">
        <title>101 Dothideomycetes genomes: a test case for predicting lifestyles and emergence of pathogens.</title>
        <authorList>
            <person name="Haridas S."/>
            <person name="Albert R."/>
            <person name="Binder M."/>
            <person name="Bloem J."/>
            <person name="Labutti K."/>
            <person name="Salamov A."/>
            <person name="Andreopoulos B."/>
            <person name="Baker S."/>
            <person name="Barry K."/>
            <person name="Bills G."/>
            <person name="Bluhm B."/>
            <person name="Cannon C."/>
            <person name="Castanera R."/>
            <person name="Culley D."/>
            <person name="Daum C."/>
            <person name="Ezra D."/>
            <person name="Gonzalez J."/>
            <person name="Henrissat B."/>
            <person name="Kuo A."/>
            <person name="Liang C."/>
            <person name="Lipzen A."/>
            <person name="Lutzoni F."/>
            <person name="Magnuson J."/>
            <person name="Mondo S."/>
            <person name="Nolan M."/>
            <person name="Ohm R."/>
            <person name="Pangilinan J."/>
            <person name="Park H.-J."/>
            <person name="Ramirez L."/>
            <person name="Alfaro M."/>
            <person name="Sun H."/>
            <person name="Tritt A."/>
            <person name="Yoshinaga Y."/>
            <person name="Zwiers L.-H."/>
            <person name="Turgeon B."/>
            <person name="Goodwin S."/>
            <person name="Spatafora J."/>
            <person name="Crous P."/>
            <person name="Grigoriev I."/>
        </authorList>
    </citation>
    <scope>NUCLEOTIDE SEQUENCE</scope>
    <source>
        <strain evidence="2">Tuck. ex Michener</strain>
    </source>
</reference>
<dbReference type="GO" id="GO:0016787">
    <property type="term" value="F:hydrolase activity"/>
    <property type="evidence" value="ECO:0007669"/>
    <property type="project" value="InterPro"/>
</dbReference>
<dbReference type="OrthoDB" id="550558at2759"/>
<dbReference type="SUPFAM" id="SSF56300">
    <property type="entry name" value="Metallo-dependent phosphatases"/>
    <property type="match status" value="1"/>
</dbReference>
<protein>
    <submittedName>
        <fullName evidence="2">Ser/Thr protein phosphatase superfamily protein</fullName>
    </submittedName>
</protein>